<dbReference type="EMBL" id="LSRX01002086">
    <property type="protein sequence ID" value="OLP76251.1"/>
    <property type="molecule type" value="Genomic_DNA"/>
</dbReference>
<sequence>MGQETSLRREIASLFRLAKARPRRRRAMAMAMAPCAGDPIVLVRDSFKHYIEAVLQHLTELQRRWHPVDVPKKWASSKQVEELAALCRECGLASAKAVVACDRVLRRQIQEPQKNCDRSRLEDSPAAATDQREELRQLMAKRLQRAFRGFQQRRRRSKQKVGKVLATSLVRCLTAQIQQSLHHWRSGVTLLSATAACLCALMALAGDDIGLQRRGAMSSATLGQPMGPLRPSLATVRWLGEGLAGPWDIMSLGFLLTFNFRSCFELVLKCLRDNPDSDMSQLVDQNMAGH</sequence>
<dbReference type="OrthoDB" id="412878at2759"/>
<keyword evidence="2" id="KW-1185">Reference proteome</keyword>
<organism evidence="1 2">
    <name type="scientific">Symbiodinium microadriaticum</name>
    <name type="common">Dinoflagellate</name>
    <name type="synonym">Zooxanthella microadriatica</name>
    <dbReference type="NCBI Taxonomy" id="2951"/>
    <lineage>
        <taxon>Eukaryota</taxon>
        <taxon>Sar</taxon>
        <taxon>Alveolata</taxon>
        <taxon>Dinophyceae</taxon>
        <taxon>Suessiales</taxon>
        <taxon>Symbiodiniaceae</taxon>
        <taxon>Symbiodinium</taxon>
    </lineage>
</organism>
<accession>A0A1Q9BZZ5</accession>
<gene>
    <name evidence="1" type="ORF">AK812_SmicGene43837</name>
</gene>
<comment type="caution">
    <text evidence="1">The sequence shown here is derived from an EMBL/GenBank/DDBJ whole genome shotgun (WGS) entry which is preliminary data.</text>
</comment>
<dbReference type="PROSITE" id="PS50096">
    <property type="entry name" value="IQ"/>
    <property type="match status" value="1"/>
</dbReference>
<evidence type="ECO:0000313" key="2">
    <source>
        <dbReference type="Proteomes" id="UP000186817"/>
    </source>
</evidence>
<evidence type="ECO:0000313" key="1">
    <source>
        <dbReference type="EMBL" id="OLP76251.1"/>
    </source>
</evidence>
<reference evidence="1 2" key="1">
    <citation type="submission" date="2016-02" db="EMBL/GenBank/DDBJ databases">
        <title>Genome analysis of coral dinoflagellate symbionts highlights evolutionary adaptations to a symbiotic lifestyle.</title>
        <authorList>
            <person name="Aranda M."/>
            <person name="Li Y."/>
            <person name="Liew Y.J."/>
            <person name="Baumgarten S."/>
            <person name="Simakov O."/>
            <person name="Wilson M."/>
            <person name="Piel J."/>
            <person name="Ashoor H."/>
            <person name="Bougouffa S."/>
            <person name="Bajic V.B."/>
            <person name="Ryu T."/>
            <person name="Ravasi T."/>
            <person name="Bayer T."/>
            <person name="Micklem G."/>
            <person name="Kim H."/>
            <person name="Bhak J."/>
            <person name="Lajeunesse T.C."/>
            <person name="Voolstra C.R."/>
        </authorList>
    </citation>
    <scope>NUCLEOTIDE SEQUENCE [LARGE SCALE GENOMIC DNA]</scope>
    <source>
        <strain evidence="1 2">CCMP2467</strain>
    </source>
</reference>
<proteinExistence type="predicted"/>
<dbReference type="Proteomes" id="UP000186817">
    <property type="component" value="Unassembled WGS sequence"/>
</dbReference>
<dbReference type="AlphaFoldDB" id="A0A1Q9BZZ5"/>
<name>A0A1Q9BZZ5_SYMMI</name>
<protein>
    <submittedName>
        <fullName evidence="1">Uncharacterized protein</fullName>
    </submittedName>
</protein>